<accession>A0ABY1LVV2</accession>
<evidence type="ECO:0000313" key="2">
    <source>
        <dbReference type="EMBL" id="SMF15373.1"/>
    </source>
</evidence>
<reference evidence="2 3" key="1">
    <citation type="submission" date="2017-04" db="EMBL/GenBank/DDBJ databases">
        <authorList>
            <person name="Varghese N."/>
            <person name="Submissions S."/>
        </authorList>
    </citation>
    <scope>NUCLEOTIDE SEQUENCE [LARGE SCALE GENOMIC DNA]</scope>
    <source>
        <strain evidence="2 3">J12</strain>
    </source>
</reference>
<proteinExistence type="predicted"/>
<comment type="caution">
    <text evidence="2">The sequence shown here is derived from an EMBL/GenBank/DDBJ whole genome shotgun (WGS) entry which is preliminary data.</text>
</comment>
<feature type="region of interest" description="Disordered" evidence="1">
    <location>
        <begin position="153"/>
        <end position="176"/>
    </location>
</feature>
<evidence type="ECO:0000313" key="3">
    <source>
        <dbReference type="Proteomes" id="UP000192939"/>
    </source>
</evidence>
<protein>
    <submittedName>
        <fullName evidence="2">Uncharacterized protein</fullName>
    </submittedName>
</protein>
<sequence>MVTGIILIILTLLRVPSAIVSGRNEARIKAHGGLEFGKTNSRALIVVQFLIYLSTIGYAIVEDVPVGVHTYIGLVVYARDGGAHLCHPYAGTLLDLQNLYCQGPSIDRNSAIQARQASQLLLEHDPGGAQLRNHFAGLGRVYPIVRAPSDHVVQPDSTGGEGHEEEVPGVQVRFST</sequence>
<dbReference type="EMBL" id="FXAE01000011">
    <property type="protein sequence ID" value="SMF15373.1"/>
    <property type="molecule type" value="Genomic_DNA"/>
</dbReference>
<keyword evidence="3" id="KW-1185">Reference proteome</keyword>
<name>A0ABY1LVV2_9BACL</name>
<evidence type="ECO:0000256" key="1">
    <source>
        <dbReference type="SAM" id="MobiDB-lite"/>
    </source>
</evidence>
<dbReference type="Proteomes" id="UP000192939">
    <property type="component" value="Unassembled WGS sequence"/>
</dbReference>
<organism evidence="2 3">
    <name type="scientific">Paenibacillus barengoltzii J12</name>
    <dbReference type="NCBI Taxonomy" id="935846"/>
    <lineage>
        <taxon>Bacteria</taxon>
        <taxon>Bacillati</taxon>
        <taxon>Bacillota</taxon>
        <taxon>Bacilli</taxon>
        <taxon>Bacillales</taxon>
        <taxon>Paenibacillaceae</taxon>
        <taxon>Paenibacillus</taxon>
    </lineage>
</organism>
<gene>
    <name evidence="2" type="ORF">SAMN02744124_01580</name>
</gene>